<evidence type="ECO:0000313" key="3">
    <source>
        <dbReference type="Proteomes" id="UP000193719"/>
    </source>
</evidence>
<reference evidence="2 3" key="1">
    <citation type="submission" date="2016-08" db="EMBL/GenBank/DDBJ databases">
        <title>Genomes of anaerobic fungi encode conserved fungal cellulosomes for biomass hydrolysis.</title>
        <authorList>
            <consortium name="DOE Joint Genome Institute"/>
            <person name="Haitjema C.H."/>
            <person name="Gilmore S.P."/>
            <person name="Henske J.K."/>
            <person name="Solomon K.V."/>
            <person name="De Groot R."/>
            <person name="Kuo A."/>
            <person name="Mondo S.J."/>
            <person name="Salamov A.A."/>
            <person name="Labutti K."/>
            <person name="Zhao Z."/>
            <person name="Chiniquy J."/>
            <person name="Barry K."/>
            <person name="Brewer H.M."/>
            <person name="Purvine S.O."/>
            <person name="Wright A.T."/>
            <person name="Boxma B."/>
            <person name="Van Alen T."/>
            <person name="Hackstein J.H."/>
            <person name="Baker S.E."/>
            <person name="Grigoriev I.V."/>
            <person name="O'Malley M.A."/>
        </authorList>
    </citation>
    <scope>NUCLEOTIDE SEQUENCE [LARGE SCALE GENOMIC DNA]</scope>
    <source>
        <strain evidence="3">finn</strain>
    </source>
</reference>
<feature type="compositionally biased region" description="Acidic residues" evidence="1">
    <location>
        <begin position="94"/>
        <end position="103"/>
    </location>
</feature>
<feature type="compositionally biased region" description="Basic and acidic residues" evidence="1">
    <location>
        <begin position="303"/>
        <end position="361"/>
    </location>
</feature>
<keyword evidence="3" id="KW-1185">Reference proteome</keyword>
<sequence>MVWNQMSDKEKKIYFTYFNECNANDQRNVCDPFKKNIKENSYNYNYNAYYQYSAITSPKYSQRNSISSKSNNLSFSKKDNLKPSYNSIKKDVQNDNEDNEYDNLLEPKPNLSSLKNKNKDAKTYEEYNNKEKGDDYHYTSLSTKHSIYIERKNITKYDHRNNKFDQQTEINIHRKNSKEKTIVKSRDKNLLTMDNLNSSINSFNGPDNSFNIKSPISDYFTENKNRKSNNKDSNMPCQNSKNNEDINNENKNRDIKNYVNEDDDDFLSEVEPYLMELYSHDPSFSEDLNNNETHDNNNFSINDKIHKENEKEVYQKETKENLKQPTTDDKKRNDTEIYQKETKENLKQPTTDDKKRNDTKENSTNPIDNQNEIKKENKNMEINNEIKYKYRSSYFNKTMLIKQPTFNSKYSPDDTFLSSSLDQKPLTTDEKYDKDNTKNETSDSKKYDKNLNEKKEETEKKKELSTEDLEEAYNNFCLLIVDIESIDYIEMSYFPQKKTTFYKIECPYFSYEDEKSSDTKEENNFNKEEKINEKSMHNYYDNFNSIYPSMSTKKENMGYEPFTGNQIQNDSFIFDTNEPMSKISNNQTIYKKVYWIKKKD</sequence>
<proteinExistence type="predicted"/>
<dbReference type="EMBL" id="MCFH01000019">
    <property type="protein sequence ID" value="ORX51061.1"/>
    <property type="molecule type" value="Genomic_DNA"/>
</dbReference>
<feature type="compositionally biased region" description="Polar residues" evidence="1">
    <location>
        <begin position="416"/>
        <end position="426"/>
    </location>
</feature>
<organism evidence="2 3">
    <name type="scientific">Piromyces finnis</name>
    <dbReference type="NCBI Taxonomy" id="1754191"/>
    <lineage>
        <taxon>Eukaryota</taxon>
        <taxon>Fungi</taxon>
        <taxon>Fungi incertae sedis</taxon>
        <taxon>Chytridiomycota</taxon>
        <taxon>Chytridiomycota incertae sedis</taxon>
        <taxon>Neocallimastigomycetes</taxon>
        <taxon>Neocallimastigales</taxon>
        <taxon>Neocallimastigaceae</taxon>
        <taxon>Piromyces</taxon>
    </lineage>
</organism>
<feature type="compositionally biased region" description="Basic and acidic residues" evidence="1">
    <location>
        <begin position="242"/>
        <end position="256"/>
    </location>
</feature>
<dbReference type="OrthoDB" id="2159478at2759"/>
<name>A0A1Y1VB01_9FUNG</name>
<protein>
    <submittedName>
        <fullName evidence="2">Uncharacterized protein</fullName>
    </submittedName>
</protein>
<evidence type="ECO:0000256" key="1">
    <source>
        <dbReference type="SAM" id="MobiDB-lite"/>
    </source>
</evidence>
<feature type="compositionally biased region" description="Basic and acidic residues" evidence="1">
    <location>
        <begin position="427"/>
        <end position="465"/>
    </location>
</feature>
<feature type="region of interest" description="Disordered" evidence="1">
    <location>
        <begin position="416"/>
        <end position="465"/>
    </location>
</feature>
<feature type="region of interest" description="Disordered" evidence="1">
    <location>
        <begin position="62"/>
        <end position="121"/>
    </location>
</feature>
<dbReference type="AlphaFoldDB" id="A0A1Y1VB01"/>
<reference evidence="2 3" key="2">
    <citation type="submission" date="2016-08" db="EMBL/GenBank/DDBJ databases">
        <title>Pervasive Adenine N6-methylation of Active Genes in Fungi.</title>
        <authorList>
            <consortium name="DOE Joint Genome Institute"/>
            <person name="Mondo S.J."/>
            <person name="Dannebaum R.O."/>
            <person name="Kuo R.C."/>
            <person name="Labutti K."/>
            <person name="Haridas S."/>
            <person name="Kuo A."/>
            <person name="Salamov A."/>
            <person name="Ahrendt S.R."/>
            <person name="Lipzen A."/>
            <person name="Sullivan W."/>
            <person name="Andreopoulos W.B."/>
            <person name="Clum A."/>
            <person name="Lindquist E."/>
            <person name="Daum C."/>
            <person name="Ramamoorthy G.K."/>
            <person name="Gryganskyi A."/>
            <person name="Culley D."/>
            <person name="Magnuson J.K."/>
            <person name="James T.Y."/>
            <person name="O'Malley M.A."/>
            <person name="Stajich J.E."/>
            <person name="Spatafora J.W."/>
            <person name="Visel A."/>
            <person name="Grigoriev I.V."/>
        </authorList>
    </citation>
    <scope>NUCLEOTIDE SEQUENCE [LARGE SCALE GENOMIC DNA]</scope>
    <source>
        <strain evidence="3">finn</strain>
    </source>
</reference>
<dbReference type="STRING" id="1754191.A0A1Y1VB01"/>
<feature type="region of interest" description="Disordered" evidence="1">
    <location>
        <begin position="284"/>
        <end position="378"/>
    </location>
</feature>
<dbReference type="Proteomes" id="UP000193719">
    <property type="component" value="Unassembled WGS sequence"/>
</dbReference>
<feature type="compositionally biased region" description="Low complexity" evidence="1">
    <location>
        <begin position="64"/>
        <end position="75"/>
    </location>
</feature>
<accession>A0A1Y1VB01</accession>
<evidence type="ECO:0000313" key="2">
    <source>
        <dbReference type="EMBL" id="ORX51061.1"/>
    </source>
</evidence>
<gene>
    <name evidence="2" type="ORF">BCR36DRAFT_404208</name>
</gene>
<comment type="caution">
    <text evidence="2">The sequence shown here is derived from an EMBL/GenBank/DDBJ whole genome shotgun (WGS) entry which is preliminary data.</text>
</comment>
<feature type="region of interest" description="Disordered" evidence="1">
    <location>
        <begin position="222"/>
        <end position="260"/>
    </location>
</feature>
<feature type="compositionally biased region" description="Low complexity" evidence="1">
    <location>
        <begin position="104"/>
        <end position="115"/>
    </location>
</feature>